<comment type="caution">
    <text evidence="2">The sequence shown here is derived from an EMBL/GenBank/DDBJ whole genome shotgun (WGS) entry which is preliminary data.</text>
</comment>
<proteinExistence type="predicted"/>
<dbReference type="AlphaFoldDB" id="A0ABD3P9Z7"/>
<organism evidence="2 3">
    <name type="scientific">Cyclotella atomus</name>
    <dbReference type="NCBI Taxonomy" id="382360"/>
    <lineage>
        <taxon>Eukaryota</taxon>
        <taxon>Sar</taxon>
        <taxon>Stramenopiles</taxon>
        <taxon>Ochrophyta</taxon>
        <taxon>Bacillariophyta</taxon>
        <taxon>Coscinodiscophyceae</taxon>
        <taxon>Thalassiosirophycidae</taxon>
        <taxon>Stephanodiscales</taxon>
        <taxon>Stephanodiscaceae</taxon>
        <taxon>Cyclotella</taxon>
    </lineage>
</organism>
<accession>A0ABD3P9Z7</accession>
<evidence type="ECO:0000313" key="3">
    <source>
        <dbReference type="Proteomes" id="UP001530400"/>
    </source>
</evidence>
<keyword evidence="3" id="KW-1185">Reference proteome</keyword>
<protein>
    <submittedName>
        <fullName evidence="2">Uncharacterized protein</fullName>
    </submittedName>
</protein>
<dbReference type="EMBL" id="JALLPJ020000725">
    <property type="protein sequence ID" value="KAL3784507.1"/>
    <property type="molecule type" value="Genomic_DNA"/>
</dbReference>
<feature type="transmembrane region" description="Helical" evidence="1">
    <location>
        <begin position="16"/>
        <end position="37"/>
    </location>
</feature>
<reference evidence="2 3" key="1">
    <citation type="submission" date="2024-10" db="EMBL/GenBank/DDBJ databases">
        <title>Updated reference genomes for cyclostephanoid diatoms.</title>
        <authorList>
            <person name="Roberts W.R."/>
            <person name="Alverson A.J."/>
        </authorList>
    </citation>
    <scope>NUCLEOTIDE SEQUENCE [LARGE SCALE GENOMIC DNA]</scope>
    <source>
        <strain evidence="2 3">AJA010-31</strain>
    </source>
</reference>
<evidence type="ECO:0000256" key="1">
    <source>
        <dbReference type="SAM" id="Phobius"/>
    </source>
</evidence>
<keyword evidence="1" id="KW-0812">Transmembrane</keyword>
<evidence type="ECO:0000313" key="2">
    <source>
        <dbReference type="EMBL" id="KAL3784507.1"/>
    </source>
</evidence>
<keyword evidence="1" id="KW-0472">Membrane</keyword>
<name>A0ABD3P9Z7_9STRA</name>
<keyword evidence="1" id="KW-1133">Transmembrane helix</keyword>
<dbReference type="Proteomes" id="UP001530400">
    <property type="component" value="Unassembled WGS sequence"/>
</dbReference>
<sequence>MSSSRFAKLLVQNKSAWMGGLAVVTLGVAFKVTYFNFSRGLLVDHMDRRHIAATEHLSKARQFAQVKAKDREQRLPPLTDEQREQLHEYLRLLAEREPEIYPNTDNLTRRRG</sequence>
<gene>
    <name evidence="2" type="ORF">ACHAWO_003213</name>
</gene>